<dbReference type="PROSITE" id="PS51007">
    <property type="entry name" value="CYTC"/>
    <property type="match status" value="1"/>
</dbReference>
<proteinExistence type="predicted"/>
<accession>F2JYX6</accession>
<dbReference type="Gene3D" id="1.10.760.10">
    <property type="entry name" value="Cytochrome c-like domain"/>
    <property type="match status" value="1"/>
</dbReference>
<evidence type="ECO:0000259" key="6">
    <source>
        <dbReference type="PROSITE" id="PS51007"/>
    </source>
</evidence>
<evidence type="ECO:0000256" key="2">
    <source>
        <dbReference type="ARBA" id="ARBA00022723"/>
    </source>
</evidence>
<dbReference type="EMBL" id="CP002583">
    <property type="protein sequence ID" value="ADZ90841.1"/>
    <property type="molecule type" value="Genomic_DNA"/>
</dbReference>
<dbReference type="InterPro" id="IPR010538">
    <property type="entry name" value="DHOR"/>
</dbReference>
<dbReference type="RefSeq" id="WP_013660746.1">
    <property type="nucleotide sequence ID" value="NC_015276.1"/>
</dbReference>
<reference evidence="7 8" key="1">
    <citation type="journal article" date="2012" name="Stand. Genomic Sci.">
        <title>Complete genome sequence of the melanogenic marine bacterium Marinomonas mediterranea type strain (MMB-1(T)).</title>
        <authorList>
            <person name="Lucas-Elio P."/>
            <person name="Goodwin L."/>
            <person name="Woyke T."/>
            <person name="Pitluck S."/>
            <person name="Nolan M."/>
            <person name="Kyrpides N.C."/>
            <person name="Detter J.C."/>
            <person name="Copeland A."/>
            <person name="Teshima H."/>
            <person name="Bruce D."/>
            <person name="Detter C."/>
            <person name="Tapia R."/>
            <person name="Han S."/>
            <person name="Land M.L."/>
            <person name="Ivanova N."/>
            <person name="Mikhailova N."/>
            <person name="Johnston A.W."/>
            <person name="Sanchez-Amat A."/>
        </authorList>
    </citation>
    <scope>NUCLEOTIDE SEQUENCE [LARGE SCALE GENOMIC DNA]</scope>
    <source>
        <strain evidence="8">ATCC 700492 / JCM 21426 / NBRC 103028 / MMB-1</strain>
    </source>
</reference>
<feature type="domain" description="Cytochrome c" evidence="6">
    <location>
        <begin position="337"/>
        <end position="469"/>
    </location>
</feature>
<keyword evidence="5" id="KW-0472">Membrane</keyword>
<dbReference type="KEGG" id="mme:Marme_1577"/>
<dbReference type="GO" id="GO:0020037">
    <property type="term" value="F:heme binding"/>
    <property type="evidence" value="ECO:0007669"/>
    <property type="project" value="InterPro"/>
</dbReference>
<feature type="transmembrane region" description="Helical" evidence="5">
    <location>
        <begin position="21"/>
        <end position="41"/>
    </location>
</feature>
<keyword evidence="8" id="KW-1185">Reference proteome</keyword>
<name>F2JYX6_MARM1</name>
<dbReference type="InterPro" id="IPR009056">
    <property type="entry name" value="Cyt_c-like_dom"/>
</dbReference>
<organism evidence="7 8">
    <name type="scientific">Marinomonas mediterranea (strain ATCC 700492 / JCM 21426 / NBRC 103028 / MMB-1)</name>
    <dbReference type="NCBI Taxonomy" id="717774"/>
    <lineage>
        <taxon>Bacteria</taxon>
        <taxon>Pseudomonadati</taxon>
        <taxon>Pseudomonadota</taxon>
        <taxon>Gammaproteobacteria</taxon>
        <taxon>Oceanospirillales</taxon>
        <taxon>Oceanospirillaceae</taxon>
        <taxon>Marinomonas</taxon>
    </lineage>
</organism>
<dbReference type="PANTHER" id="PTHR30600">
    <property type="entry name" value="CYTOCHROME C PEROXIDASE-RELATED"/>
    <property type="match status" value="1"/>
</dbReference>
<dbReference type="PANTHER" id="PTHR30600:SF4">
    <property type="entry name" value="CYTOCHROME C DOMAIN-CONTAINING PROTEIN"/>
    <property type="match status" value="1"/>
</dbReference>
<dbReference type="OrthoDB" id="9805202at2"/>
<evidence type="ECO:0000313" key="7">
    <source>
        <dbReference type="EMBL" id="ADZ90841.1"/>
    </source>
</evidence>
<keyword evidence="5" id="KW-1133">Transmembrane helix</keyword>
<dbReference type="SUPFAM" id="SSF46626">
    <property type="entry name" value="Cytochrome c"/>
    <property type="match status" value="1"/>
</dbReference>
<dbReference type="GO" id="GO:0004130">
    <property type="term" value="F:cytochrome-c peroxidase activity"/>
    <property type="evidence" value="ECO:0007669"/>
    <property type="project" value="TreeGrafter"/>
</dbReference>
<dbReference type="STRING" id="717774.Marme_1577"/>
<evidence type="ECO:0000256" key="1">
    <source>
        <dbReference type="ARBA" id="ARBA00022617"/>
    </source>
</evidence>
<dbReference type="AlphaFoldDB" id="F2JYX6"/>
<sequence length="469" mass="51390">MHNQCLDHSLSRHLYKLSVDAVSVAAPALLVTLSAMLSFSANAEKMSYTTPLSGLSAEEKLDFELGRSLFERFWVPSPSSTTASDGLGPIFNARSCHSCHMNGGRGHAPQEGQLGSQVPSFFVRLGNKNSPKTGILGDAMYGRQFQQLGSSAVPSEGDYTIHWNTKVETFSDGTQVTLRKPSIKWTAKHYGEFEPTTGISLRVTPPLVGMGLIDAIDDDTILANEDADDQDNDGISGKANWVYENGTRVLGRFGHKAHVSDLSHQNQSAFNGDLGLSTPLFPAPSGGCTQQQVKCIKAPNGNTPHIDNLEVGHLQADRVDEFVALSRPPAMRNLDKDWFVKGKAIFDKLECGSCHVPKMTSGTDAKYDVLKSRRFYPFTDLLLHDMGPELANEFPVFNAEPTEWRTAPLWGIGLSEAVSGRKGFLHDGRAATIEEAILWHGGEAKPHKEAYKELNKAERNLFMTFLESL</sequence>
<evidence type="ECO:0000256" key="5">
    <source>
        <dbReference type="SAM" id="Phobius"/>
    </source>
</evidence>
<evidence type="ECO:0000313" key="8">
    <source>
        <dbReference type="Proteomes" id="UP000001062"/>
    </source>
</evidence>
<keyword evidence="5" id="KW-0812">Transmembrane</keyword>
<dbReference type="HOGENOM" id="CLU_033900_1_0_6"/>
<dbReference type="eggNOG" id="COG3488">
    <property type="taxonomic scope" value="Bacteria"/>
</dbReference>
<dbReference type="Pfam" id="PF06537">
    <property type="entry name" value="DHOR"/>
    <property type="match status" value="2"/>
</dbReference>
<evidence type="ECO:0000256" key="4">
    <source>
        <dbReference type="PROSITE-ProRule" id="PRU00433"/>
    </source>
</evidence>
<dbReference type="GO" id="GO:0009055">
    <property type="term" value="F:electron transfer activity"/>
    <property type="evidence" value="ECO:0007669"/>
    <property type="project" value="InterPro"/>
</dbReference>
<dbReference type="Proteomes" id="UP000001062">
    <property type="component" value="Chromosome"/>
</dbReference>
<keyword evidence="1 4" id="KW-0349">Heme</keyword>
<protein>
    <recommendedName>
        <fullName evidence="6">Cytochrome c domain-containing protein</fullName>
    </recommendedName>
</protein>
<dbReference type="GO" id="GO:0046872">
    <property type="term" value="F:metal ion binding"/>
    <property type="evidence" value="ECO:0007669"/>
    <property type="project" value="UniProtKB-KW"/>
</dbReference>
<dbReference type="PATRIC" id="fig|717774.3.peg.1638"/>
<gene>
    <name evidence="7" type="ordered locus">Marme_1577</name>
</gene>
<keyword evidence="3 4" id="KW-0408">Iron</keyword>
<evidence type="ECO:0000256" key="3">
    <source>
        <dbReference type="ARBA" id="ARBA00023004"/>
    </source>
</evidence>
<dbReference type="InterPro" id="IPR051395">
    <property type="entry name" value="Cytochrome_c_Peroxidase/MauG"/>
</dbReference>
<dbReference type="InterPro" id="IPR036909">
    <property type="entry name" value="Cyt_c-like_dom_sf"/>
</dbReference>
<dbReference type="PIRSF" id="PIRSF028099">
    <property type="entry name" value="DUF1111"/>
    <property type="match status" value="1"/>
</dbReference>
<keyword evidence="2 4" id="KW-0479">Metal-binding</keyword>